<dbReference type="Proteomes" id="UP001183629">
    <property type="component" value="Unassembled WGS sequence"/>
</dbReference>
<dbReference type="AlphaFoldDB" id="A0AAE4CXR6"/>
<evidence type="ECO:0000313" key="1">
    <source>
        <dbReference type="EMBL" id="MDR7327762.1"/>
    </source>
</evidence>
<dbReference type="InterPro" id="IPR004378">
    <property type="entry name" value="F420H2_quin_Rdtase"/>
</dbReference>
<dbReference type="EMBL" id="JAVDYC010000001">
    <property type="protein sequence ID" value="MDR7327762.1"/>
    <property type="molecule type" value="Genomic_DNA"/>
</dbReference>
<gene>
    <name evidence="1" type="ORF">J2S44_008012</name>
</gene>
<reference evidence="1 2" key="1">
    <citation type="submission" date="2023-07" db="EMBL/GenBank/DDBJ databases">
        <title>Sequencing the genomes of 1000 actinobacteria strains.</title>
        <authorList>
            <person name="Klenk H.-P."/>
        </authorList>
    </citation>
    <scope>NUCLEOTIDE SEQUENCE [LARGE SCALE GENOMIC DNA]</scope>
    <source>
        <strain evidence="1 2">DSM 44711</strain>
    </source>
</reference>
<keyword evidence="2" id="KW-1185">Reference proteome</keyword>
<protein>
    <submittedName>
        <fullName evidence="1">Deazaflavin-dependent oxidoreductase (Nitroreductase family)</fullName>
    </submittedName>
</protein>
<organism evidence="1 2">
    <name type="scientific">Catenuloplanes niger</name>
    <dbReference type="NCBI Taxonomy" id="587534"/>
    <lineage>
        <taxon>Bacteria</taxon>
        <taxon>Bacillati</taxon>
        <taxon>Actinomycetota</taxon>
        <taxon>Actinomycetes</taxon>
        <taxon>Micromonosporales</taxon>
        <taxon>Micromonosporaceae</taxon>
        <taxon>Catenuloplanes</taxon>
    </lineage>
</organism>
<evidence type="ECO:0000313" key="2">
    <source>
        <dbReference type="Proteomes" id="UP001183629"/>
    </source>
</evidence>
<dbReference type="Gene3D" id="2.30.110.10">
    <property type="entry name" value="Electron Transport, Fmn-binding Protein, Chain A"/>
    <property type="match status" value="1"/>
</dbReference>
<name>A0AAE4CXR6_9ACTN</name>
<dbReference type="RefSeq" id="WP_310428376.1">
    <property type="nucleotide sequence ID" value="NZ_JAVDYC010000001.1"/>
</dbReference>
<sequence>MRRWVTDRLYAAKRRMYPHDRPGRLARWLNRLDAAQYGAGLLSPRRAVTLEVTGRRTGRPISVPVVVATLGEERYLVSMLGERANWVHNVRASGGRAVLRRGRREPVLLTEVPAAERPPILRRYLRLAPGARPHLPVSATASDAELRTVATAFPVFRVRPDPAARD</sequence>
<proteinExistence type="predicted"/>
<comment type="caution">
    <text evidence="1">The sequence shown here is derived from an EMBL/GenBank/DDBJ whole genome shotgun (WGS) entry which is preliminary data.</text>
</comment>
<accession>A0AAE4CXR6</accession>
<dbReference type="NCBIfam" id="TIGR00026">
    <property type="entry name" value="hi_GC_TIGR00026"/>
    <property type="match status" value="1"/>
</dbReference>
<dbReference type="GO" id="GO:0016491">
    <property type="term" value="F:oxidoreductase activity"/>
    <property type="evidence" value="ECO:0007669"/>
    <property type="project" value="InterPro"/>
</dbReference>
<dbReference type="InterPro" id="IPR012349">
    <property type="entry name" value="Split_barrel_FMN-bd"/>
</dbReference>
<dbReference type="Pfam" id="PF04075">
    <property type="entry name" value="F420H2_quin_red"/>
    <property type="match status" value="1"/>
</dbReference>